<organism evidence="8 9">
    <name type="scientific">Nocardioides pocheonensis</name>
    <dbReference type="NCBI Taxonomy" id="661485"/>
    <lineage>
        <taxon>Bacteria</taxon>
        <taxon>Bacillati</taxon>
        <taxon>Actinomycetota</taxon>
        <taxon>Actinomycetes</taxon>
        <taxon>Propionibacteriales</taxon>
        <taxon>Nocardioidaceae</taxon>
        <taxon>Nocardioides</taxon>
    </lineage>
</organism>
<dbReference type="InterPro" id="IPR013324">
    <property type="entry name" value="RNA_pol_sigma_r3/r4-like"/>
</dbReference>
<keyword evidence="9" id="KW-1185">Reference proteome</keyword>
<dbReference type="NCBIfam" id="TIGR02937">
    <property type="entry name" value="sigma70-ECF"/>
    <property type="match status" value="1"/>
</dbReference>
<evidence type="ECO:0000313" key="8">
    <source>
        <dbReference type="EMBL" id="RNM17760.1"/>
    </source>
</evidence>
<dbReference type="SUPFAM" id="SSF88659">
    <property type="entry name" value="Sigma3 and sigma4 domains of RNA polymerase sigma factors"/>
    <property type="match status" value="1"/>
</dbReference>
<evidence type="ECO:0000259" key="7">
    <source>
        <dbReference type="Pfam" id="PF08281"/>
    </source>
</evidence>
<accession>A0A3N0H026</accession>
<gene>
    <name evidence="8" type="ORF">EFL26_00370</name>
</gene>
<dbReference type="RefSeq" id="WP_123220899.1">
    <property type="nucleotide sequence ID" value="NZ_RJSF01000002.1"/>
</dbReference>
<dbReference type="InterPro" id="IPR007627">
    <property type="entry name" value="RNA_pol_sigma70_r2"/>
</dbReference>
<feature type="domain" description="RNA polymerase sigma factor 70 region 4 type 2" evidence="7">
    <location>
        <begin position="100"/>
        <end position="151"/>
    </location>
</feature>
<keyword evidence="2" id="KW-0805">Transcription regulation</keyword>
<dbReference type="SUPFAM" id="SSF88946">
    <property type="entry name" value="Sigma2 domain of RNA polymerase sigma factors"/>
    <property type="match status" value="1"/>
</dbReference>
<dbReference type="InterPro" id="IPR036388">
    <property type="entry name" value="WH-like_DNA-bd_sf"/>
</dbReference>
<dbReference type="AlphaFoldDB" id="A0A3N0H026"/>
<evidence type="ECO:0000256" key="1">
    <source>
        <dbReference type="ARBA" id="ARBA00010641"/>
    </source>
</evidence>
<dbReference type="PANTHER" id="PTHR43133:SF50">
    <property type="entry name" value="ECF RNA POLYMERASE SIGMA FACTOR SIGM"/>
    <property type="match status" value="1"/>
</dbReference>
<comment type="similarity">
    <text evidence="1">Belongs to the sigma-70 factor family. ECF subfamily.</text>
</comment>
<dbReference type="Pfam" id="PF08281">
    <property type="entry name" value="Sigma70_r4_2"/>
    <property type="match status" value="1"/>
</dbReference>
<protein>
    <submittedName>
        <fullName evidence="8">SigE family RNA polymerase sigma factor</fullName>
    </submittedName>
</protein>
<dbReference type="InterPro" id="IPR014284">
    <property type="entry name" value="RNA_pol_sigma-70_dom"/>
</dbReference>
<dbReference type="Gene3D" id="1.10.10.10">
    <property type="entry name" value="Winged helix-like DNA-binding domain superfamily/Winged helix DNA-binding domain"/>
    <property type="match status" value="1"/>
</dbReference>
<dbReference type="GO" id="GO:0003677">
    <property type="term" value="F:DNA binding"/>
    <property type="evidence" value="ECO:0007669"/>
    <property type="project" value="UniProtKB-KW"/>
</dbReference>
<dbReference type="InterPro" id="IPR039425">
    <property type="entry name" value="RNA_pol_sigma-70-like"/>
</dbReference>
<reference evidence="8 9" key="1">
    <citation type="submission" date="2018-11" db="EMBL/GenBank/DDBJ databases">
        <authorList>
            <person name="Li F."/>
        </authorList>
    </citation>
    <scope>NUCLEOTIDE SEQUENCE [LARGE SCALE GENOMIC DNA]</scope>
    <source>
        <strain evidence="8 9">Gsoil 818</strain>
    </source>
</reference>
<feature type="domain" description="RNA polymerase sigma-70 region 2" evidence="6">
    <location>
        <begin position="16"/>
        <end position="76"/>
    </location>
</feature>
<evidence type="ECO:0000256" key="5">
    <source>
        <dbReference type="ARBA" id="ARBA00023163"/>
    </source>
</evidence>
<dbReference type="InterPro" id="IPR013325">
    <property type="entry name" value="RNA_pol_sigma_r2"/>
</dbReference>
<dbReference type="Proteomes" id="UP000279994">
    <property type="component" value="Unassembled WGS sequence"/>
</dbReference>
<dbReference type="InterPro" id="IPR014325">
    <property type="entry name" value="RNA_pol_sigma-E_actinobac"/>
</dbReference>
<evidence type="ECO:0000313" key="9">
    <source>
        <dbReference type="Proteomes" id="UP000279994"/>
    </source>
</evidence>
<keyword evidence="4" id="KW-0238">DNA-binding</keyword>
<evidence type="ECO:0000256" key="2">
    <source>
        <dbReference type="ARBA" id="ARBA00023015"/>
    </source>
</evidence>
<dbReference type="GO" id="GO:0016987">
    <property type="term" value="F:sigma factor activity"/>
    <property type="evidence" value="ECO:0007669"/>
    <property type="project" value="UniProtKB-KW"/>
</dbReference>
<dbReference type="NCBIfam" id="TIGR02983">
    <property type="entry name" value="SigE-fam_strep"/>
    <property type="match status" value="1"/>
</dbReference>
<dbReference type="PANTHER" id="PTHR43133">
    <property type="entry name" value="RNA POLYMERASE ECF-TYPE SIGMA FACTO"/>
    <property type="match status" value="1"/>
</dbReference>
<keyword evidence="5" id="KW-0804">Transcription</keyword>
<evidence type="ECO:0000256" key="4">
    <source>
        <dbReference type="ARBA" id="ARBA00023125"/>
    </source>
</evidence>
<proteinExistence type="inferred from homology"/>
<dbReference type="EMBL" id="RJSF01000002">
    <property type="protein sequence ID" value="RNM17760.1"/>
    <property type="molecule type" value="Genomic_DNA"/>
</dbReference>
<sequence length="170" mass="19044">MTAGNGEFRSFAATRLDALYRSAVLLTGQHQSAEDLVQETLTRMYVVWRSRPLEDPVAYSRRTLVNTFISSRRRRSSSEYPQEVLPEVVAPAPDVDGRVDVHRALGELRPIDRAIVVLRYLEDIPVDEVAATLRMSPGNVRVRATRALATLRTSLPLQSAASTTREDTHE</sequence>
<dbReference type="OrthoDB" id="3785047at2"/>
<evidence type="ECO:0000259" key="6">
    <source>
        <dbReference type="Pfam" id="PF04542"/>
    </source>
</evidence>
<dbReference type="CDD" id="cd06171">
    <property type="entry name" value="Sigma70_r4"/>
    <property type="match status" value="1"/>
</dbReference>
<comment type="caution">
    <text evidence="8">The sequence shown here is derived from an EMBL/GenBank/DDBJ whole genome shotgun (WGS) entry which is preliminary data.</text>
</comment>
<name>A0A3N0H026_9ACTN</name>
<dbReference type="InterPro" id="IPR013249">
    <property type="entry name" value="RNA_pol_sigma70_r4_t2"/>
</dbReference>
<keyword evidence="3" id="KW-0731">Sigma factor</keyword>
<dbReference type="GO" id="GO:0006352">
    <property type="term" value="P:DNA-templated transcription initiation"/>
    <property type="evidence" value="ECO:0007669"/>
    <property type="project" value="InterPro"/>
</dbReference>
<dbReference type="Gene3D" id="1.10.1740.10">
    <property type="match status" value="1"/>
</dbReference>
<evidence type="ECO:0000256" key="3">
    <source>
        <dbReference type="ARBA" id="ARBA00023082"/>
    </source>
</evidence>
<dbReference type="Pfam" id="PF04542">
    <property type="entry name" value="Sigma70_r2"/>
    <property type="match status" value="1"/>
</dbReference>